<dbReference type="EMBL" id="JAACJJ010000014">
    <property type="protein sequence ID" value="KAF5327871.1"/>
    <property type="molecule type" value="Genomic_DNA"/>
</dbReference>
<keyword evidence="4" id="KW-1185">Reference proteome</keyword>
<reference evidence="3 4" key="1">
    <citation type="journal article" date="2020" name="ISME J.">
        <title>Uncovering the hidden diversity of litter-decomposition mechanisms in mushroom-forming fungi.</title>
        <authorList>
            <person name="Floudas D."/>
            <person name="Bentzer J."/>
            <person name="Ahren D."/>
            <person name="Johansson T."/>
            <person name="Persson P."/>
            <person name="Tunlid A."/>
        </authorList>
    </citation>
    <scope>NUCLEOTIDE SEQUENCE [LARGE SCALE GENOMIC DNA]</scope>
    <source>
        <strain evidence="3 4">CBS 101986</strain>
    </source>
</reference>
<name>A0A8H5BRR5_9AGAR</name>
<keyword evidence="1" id="KW-1133">Transmembrane helix</keyword>
<organism evidence="3 4">
    <name type="scientific">Psilocybe cf. subviscida</name>
    <dbReference type="NCBI Taxonomy" id="2480587"/>
    <lineage>
        <taxon>Eukaryota</taxon>
        <taxon>Fungi</taxon>
        <taxon>Dikarya</taxon>
        <taxon>Basidiomycota</taxon>
        <taxon>Agaricomycotina</taxon>
        <taxon>Agaricomycetes</taxon>
        <taxon>Agaricomycetidae</taxon>
        <taxon>Agaricales</taxon>
        <taxon>Agaricineae</taxon>
        <taxon>Strophariaceae</taxon>
        <taxon>Psilocybe</taxon>
    </lineage>
</organism>
<dbReference type="Pfam" id="PF20153">
    <property type="entry name" value="DUF6535"/>
    <property type="match status" value="1"/>
</dbReference>
<keyword evidence="1" id="KW-0472">Membrane</keyword>
<dbReference type="InterPro" id="IPR045338">
    <property type="entry name" value="DUF6535"/>
</dbReference>
<dbReference type="AlphaFoldDB" id="A0A8H5BRR5"/>
<gene>
    <name evidence="3" type="ORF">D9619_004599</name>
</gene>
<comment type="caution">
    <text evidence="3">The sequence shown here is derived from an EMBL/GenBank/DDBJ whole genome shotgun (WGS) entry which is preliminary data.</text>
</comment>
<dbReference type="Proteomes" id="UP000567179">
    <property type="component" value="Unassembled WGS sequence"/>
</dbReference>
<accession>A0A8H5BRR5</accession>
<proteinExistence type="predicted"/>
<protein>
    <recommendedName>
        <fullName evidence="2">DUF6535 domain-containing protein</fullName>
    </recommendedName>
</protein>
<feature type="domain" description="DUF6535" evidence="2">
    <location>
        <begin position="36"/>
        <end position="210"/>
    </location>
</feature>
<feature type="transmembrane region" description="Helical" evidence="1">
    <location>
        <begin position="186"/>
        <end position="210"/>
    </location>
</feature>
<feature type="transmembrane region" description="Helical" evidence="1">
    <location>
        <begin position="55"/>
        <end position="74"/>
    </location>
</feature>
<evidence type="ECO:0000313" key="4">
    <source>
        <dbReference type="Proteomes" id="UP000567179"/>
    </source>
</evidence>
<keyword evidence="1" id="KW-0812">Transmembrane</keyword>
<feature type="transmembrane region" description="Helical" evidence="1">
    <location>
        <begin position="280"/>
        <end position="303"/>
    </location>
</feature>
<evidence type="ECO:0000256" key="1">
    <source>
        <dbReference type="SAM" id="Phobius"/>
    </source>
</evidence>
<evidence type="ECO:0000313" key="3">
    <source>
        <dbReference type="EMBL" id="KAF5327871.1"/>
    </source>
</evidence>
<feature type="transmembrane region" description="Helical" evidence="1">
    <location>
        <begin position="216"/>
        <end position="237"/>
    </location>
</feature>
<sequence length="719" mass="81273">MHLISPFQRHEKIRTVDDPFFGEDIPKRDNDPFDVLLKPLLERDSKQCDAWKDEVQNILVFAGLFSAVITAFIVESYQKLQPDPNDQIIMLLSRISDQLTTSPNATIAPLIPSASPPFTPSRSDVRINIFWFISLVLSLTVALIGIVTLQWLREHQRYDSDMEPSIKFATFNARSEGLQRWYVPRIFAGLPLLLQCALVLFFVGLVDFLFAIRIQVVIPVTASLGIPILFLVTTTLLPTLQLYTMEFPHLLSVNYNVPAPCSYKSPQSLIIRRAVVLSEVLFRLCAYVFAAIYAPLVGIIRMFNAASKKPFYGKSAPFHRPIDSGFELVARNLRRRRSPGDWMSIDKEWLKARTGYAIVLCTPDTFRGAHQHTHRLAFGSLNGDTGFYDCVQGISSGKGNKLNDVLHHCREALVEKQCSHWEWLVPQIGGNPEYQISTMRGRLMAFMAVLAPGSLPPSNYLYARPGEILPDSKVLRNAYHAALMNLTQVYGMEPAGRKTSQRWIELHMRFVIPYLLKSTQQVFQKHLESHCPDWMYAMSKQWTSILSKIIVKSIQISYSASPAPHICLSAPSCSVDAKYLQVQNLTKYILLFQVHEDIKRILLQLQYCITLPSDPVKDMPYVLVVACAYINAAAAVGYHSKEFDILLQTLSSSCGNQPITFRDTIEPGGRKWDGLEAAITFIHNSQAQTQRGTLSNIPQPRLYPTISYPPTMRRPIVTP</sequence>
<feature type="transmembrane region" description="Helical" evidence="1">
    <location>
        <begin position="129"/>
        <end position="152"/>
    </location>
</feature>
<dbReference type="OrthoDB" id="3219854at2759"/>
<evidence type="ECO:0000259" key="2">
    <source>
        <dbReference type="Pfam" id="PF20153"/>
    </source>
</evidence>
<dbReference type="PROSITE" id="PS00387">
    <property type="entry name" value="PPASE"/>
    <property type="match status" value="1"/>
</dbReference>